<dbReference type="InParanoid" id="W0RR61"/>
<dbReference type="FunCoup" id="W0RR61">
    <property type="interactions" value="20"/>
</dbReference>
<keyword evidence="10" id="KW-1185">Reference proteome</keyword>
<keyword evidence="5 7" id="KW-0326">Glycosidase</keyword>
<dbReference type="CDD" id="cd08990">
    <property type="entry name" value="GH43_AXH_like"/>
    <property type="match status" value="1"/>
</dbReference>
<accession>W0RR61</accession>
<geneLocation type="plasmid" evidence="9 10">
    <name>1</name>
</geneLocation>
<dbReference type="GO" id="GO:0045493">
    <property type="term" value="P:xylan catabolic process"/>
    <property type="evidence" value="ECO:0007669"/>
    <property type="project" value="UniProtKB-KW"/>
</dbReference>
<evidence type="ECO:0000256" key="5">
    <source>
        <dbReference type="ARBA" id="ARBA00023295"/>
    </source>
</evidence>
<dbReference type="InterPro" id="IPR006710">
    <property type="entry name" value="Glyco_hydro_43"/>
</dbReference>
<keyword evidence="2" id="KW-0624">Polysaccharide degradation</keyword>
<dbReference type="InterPro" id="IPR023296">
    <property type="entry name" value="Glyco_hydro_beta-prop_sf"/>
</dbReference>
<dbReference type="InterPro" id="IPR052176">
    <property type="entry name" value="Glycosyl_Hydrlase_43_Enz"/>
</dbReference>
<evidence type="ECO:0000256" key="7">
    <source>
        <dbReference type="RuleBase" id="RU361187"/>
    </source>
</evidence>
<dbReference type="KEGG" id="gba:J421_5260"/>
<protein>
    <submittedName>
        <fullName evidence="9">Glycoside hydrolase family 43</fullName>
    </submittedName>
</protein>
<dbReference type="Pfam" id="PF04616">
    <property type="entry name" value="Glyco_hydro_43"/>
    <property type="match status" value="1"/>
</dbReference>
<evidence type="ECO:0000313" key="9">
    <source>
        <dbReference type="EMBL" id="AHG92795.1"/>
    </source>
</evidence>
<dbReference type="EMBL" id="CP007129">
    <property type="protein sequence ID" value="AHG92795.1"/>
    <property type="molecule type" value="Genomic_DNA"/>
</dbReference>
<evidence type="ECO:0000256" key="3">
    <source>
        <dbReference type="ARBA" id="ARBA00022801"/>
    </source>
</evidence>
<gene>
    <name evidence="9" type="ORF">J421_5260</name>
</gene>
<evidence type="ECO:0000256" key="2">
    <source>
        <dbReference type="ARBA" id="ARBA00022651"/>
    </source>
</evidence>
<evidence type="ECO:0000256" key="8">
    <source>
        <dbReference type="SAM" id="MobiDB-lite"/>
    </source>
</evidence>
<dbReference type="AlphaFoldDB" id="W0RR61"/>
<evidence type="ECO:0000256" key="1">
    <source>
        <dbReference type="ARBA" id="ARBA00009865"/>
    </source>
</evidence>
<evidence type="ECO:0000313" key="10">
    <source>
        <dbReference type="Proteomes" id="UP000019151"/>
    </source>
</evidence>
<organism evidence="9 10">
    <name type="scientific">Gemmatirosa kalamazoonensis</name>
    <dbReference type="NCBI Taxonomy" id="861299"/>
    <lineage>
        <taxon>Bacteria</taxon>
        <taxon>Pseudomonadati</taxon>
        <taxon>Gemmatimonadota</taxon>
        <taxon>Gemmatimonadia</taxon>
        <taxon>Gemmatimonadales</taxon>
        <taxon>Gemmatimonadaceae</taxon>
        <taxon>Gemmatirosa</taxon>
    </lineage>
</organism>
<dbReference type="SUPFAM" id="SSF75005">
    <property type="entry name" value="Arabinanase/levansucrase/invertase"/>
    <property type="match status" value="1"/>
</dbReference>
<dbReference type="HOGENOM" id="CLU_009397_6_0_0"/>
<comment type="similarity">
    <text evidence="1 7">Belongs to the glycosyl hydrolase 43 family.</text>
</comment>
<dbReference type="PANTHER" id="PTHR43772:SF2">
    <property type="entry name" value="PUTATIVE (AFU_ORTHOLOGUE AFUA_2G04480)-RELATED"/>
    <property type="match status" value="1"/>
</dbReference>
<dbReference type="Proteomes" id="UP000019151">
    <property type="component" value="Plasmid 1"/>
</dbReference>
<dbReference type="GO" id="GO:0004553">
    <property type="term" value="F:hydrolase activity, hydrolyzing O-glycosyl compounds"/>
    <property type="evidence" value="ECO:0007669"/>
    <property type="project" value="InterPro"/>
</dbReference>
<dbReference type="Gene3D" id="2.115.10.20">
    <property type="entry name" value="Glycosyl hydrolase domain, family 43"/>
    <property type="match status" value="1"/>
</dbReference>
<keyword evidence="3 7" id="KW-0378">Hydrolase</keyword>
<keyword evidence="2" id="KW-0858">Xylan degradation</keyword>
<name>W0RR61_9BACT</name>
<evidence type="ECO:0000256" key="4">
    <source>
        <dbReference type="ARBA" id="ARBA00023277"/>
    </source>
</evidence>
<dbReference type="PANTHER" id="PTHR43772">
    <property type="entry name" value="ENDO-1,4-BETA-XYLANASE"/>
    <property type="match status" value="1"/>
</dbReference>
<keyword evidence="4" id="KW-0119">Carbohydrate metabolism</keyword>
<reference evidence="9 10" key="1">
    <citation type="journal article" date="2014" name="Genome Announc.">
        <title>Genome Sequence and Methylome of Soil Bacterium Gemmatirosa kalamazoonensis KBS708T, a Member of the Rarely Cultivated Gemmatimonadetes Phylum.</title>
        <authorList>
            <person name="Debruyn J.M."/>
            <person name="Radosevich M."/>
            <person name="Wommack K.E."/>
            <person name="Polson S.W."/>
            <person name="Hauser L.J."/>
            <person name="Fawaz M.N."/>
            <person name="Korlach J."/>
            <person name="Tsai Y.C."/>
        </authorList>
    </citation>
    <scope>NUCLEOTIDE SEQUENCE [LARGE SCALE GENOMIC DNA]</scope>
    <source>
        <strain evidence="9 10">KBS708</strain>
        <plasmid evidence="10">Plasmid 1</plasmid>
    </source>
</reference>
<dbReference type="Gene3D" id="2.60.120.260">
    <property type="entry name" value="Galactose-binding domain-like"/>
    <property type="match status" value="1"/>
</dbReference>
<keyword evidence="9" id="KW-0614">Plasmid</keyword>
<feature type="site" description="Important for catalytic activity, responsible for pKa modulation of the active site Glu and correct orientation of both the proton donor and substrate" evidence="6">
    <location>
        <position position="230"/>
    </location>
</feature>
<feature type="region of interest" description="Disordered" evidence="8">
    <location>
        <begin position="1"/>
        <end position="21"/>
    </location>
</feature>
<dbReference type="PATRIC" id="fig|861299.3.peg.5318"/>
<sequence>MGVTAAPTGIMEPSPRRRKTVHPATLRAIGRVARRNAVRPSFAAMRLSIPIALLPLLAACASSPRVATVPRHGLEARAVHATSNPILSDGTDYTADPAPLVAGGKLYVITGRDTAGPRVNDFKMPEWQMLVTSGDPMAGRWTHYPHFLKPDEVFEWAAPGRAYAAQIVRGPNGKFYLYAPVIHAAATTRDKFAIGVAVADAPLGPWVDAHPAGPVVSQSYPIANDIQNIDPTVLVDDDGRVYLYWGTFGHLKGVELERDMVTFKGTPIDVRTLNGFFEAAWLFKRNGTYYMAYAANTAGPTSECTEAVYYACIAYGTSPSPLGPWTYRGVILDPVSSTTSHPGIVAYEGKWYITYHTADAKGGGHFRRSVAIDRVEWDDGVSPARIRKVVPTGAPLDTTPIANIASHARITASNVPVPVQYWLRAVNDGKVRPNPLPPDMWATWSRNNPPQQWIVYQWEQPETLVGSSLHFWGDHAAGAGAGVAPPKAWRLEYWDGGAWKPVSATSPYTATLGADNRVDFAPVTTRCLRAVFDASTDGTSFAAVALQEWEAFSTRPRAARRPSVKGAATANCS</sequence>
<evidence type="ECO:0000256" key="6">
    <source>
        <dbReference type="PIRSR" id="PIRSR606710-2"/>
    </source>
</evidence>
<proteinExistence type="inferred from homology"/>